<dbReference type="InterPro" id="IPR030667">
    <property type="entry name" value="APP-BP1"/>
</dbReference>
<accession>A0A3R7MGL1</accession>
<dbReference type="VEuPathDB" id="TriTrypDB:TRSC58_01119"/>
<dbReference type="AlphaFoldDB" id="A0A3R7MGL1"/>
<feature type="domain" description="THIF-type NAD/FAD binding fold" evidence="5">
    <location>
        <begin position="6"/>
        <end position="102"/>
    </location>
</feature>
<dbReference type="InterPro" id="IPR045886">
    <property type="entry name" value="ThiF/MoeB/HesA"/>
</dbReference>
<dbReference type="GO" id="GO:0045116">
    <property type="term" value="P:protein neddylation"/>
    <property type="evidence" value="ECO:0007669"/>
    <property type="project" value="UniProtKB-UniRule"/>
</dbReference>
<dbReference type="OMA" id="CTAKLNR"/>
<evidence type="ECO:0000256" key="3">
    <source>
        <dbReference type="ARBA" id="ARBA00022786"/>
    </source>
</evidence>
<dbReference type="GO" id="GO:0019781">
    <property type="term" value="F:NEDD8 activating enzyme activity"/>
    <property type="evidence" value="ECO:0007669"/>
    <property type="project" value="UniProtKB-UniRule"/>
</dbReference>
<protein>
    <recommendedName>
        <fullName evidence="4">NEDD8-activating enzyme E1 regulatory subunit</fullName>
    </recommendedName>
</protein>
<evidence type="ECO:0000313" key="7">
    <source>
        <dbReference type="Proteomes" id="UP000283634"/>
    </source>
</evidence>
<evidence type="ECO:0000256" key="1">
    <source>
        <dbReference type="ARBA" id="ARBA00005032"/>
    </source>
</evidence>
<dbReference type="InterPro" id="IPR035985">
    <property type="entry name" value="Ubiquitin-activating_enz"/>
</dbReference>
<evidence type="ECO:0000256" key="4">
    <source>
        <dbReference type="PIRNR" id="PIRNR039099"/>
    </source>
</evidence>
<name>A0A3R7MGL1_TRYRA</name>
<dbReference type="GeneID" id="40330485"/>
<dbReference type="Pfam" id="PF00899">
    <property type="entry name" value="ThiF"/>
    <property type="match status" value="1"/>
</dbReference>
<dbReference type="SUPFAM" id="SSF69572">
    <property type="entry name" value="Activating enzymes of the ubiquitin-like proteins"/>
    <property type="match status" value="1"/>
</dbReference>
<gene>
    <name evidence="6" type="ORF">TraAM80_06552</name>
</gene>
<dbReference type="PANTHER" id="PTHR10953">
    <property type="entry name" value="UBIQUITIN-ACTIVATING ENZYME E1"/>
    <property type="match status" value="1"/>
</dbReference>
<dbReference type="InterPro" id="IPR000594">
    <property type="entry name" value="ThiF_NAD_FAD-bd"/>
</dbReference>
<comment type="caution">
    <text evidence="6">The sequence shown here is derived from an EMBL/GenBank/DDBJ whole genome shotgun (WGS) entry which is preliminary data.</text>
</comment>
<dbReference type="Gene3D" id="3.40.50.720">
    <property type="entry name" value="NAD(P)-binding Rossmann-like Domain"/>
    <property type="match status" value="2"/>
</dbReference>
<organism evidence="6 7">
    <name type="scientific">Trypanosoma rangeli</name>
    <dbReference type="NCBI Taxonomy" id="5698"/>
    <lineage>
        <taxon>Eukaryota</taxon>
        <taxon>Discoba</taxon>
        <taxon>Euglenozoa</taxon>
        <taxon>Kinetoplastea</taxon>
        <taxon>Metakinetoplastina</taxon>
        <taxon>Trypanosomatida</taxon>
        <taxon>Trypanosomatidae</taxon>
        <taxon>Trypanosoma</taxon>
        <taxon>Herpetosoma</taxon>
    </lineage>
</organism>
<dbReference type="UniPathway" id="UPA00885"/>
<dbReference type="PIRSF" id="PIRSF039099">
    <property type="entry name" value="APP-BP1"/>
    <property type="match status" value="1"/>
</dbReference>
<dbReference type="OrthoDB" id="1708823at2759"/>
<sequence length="585" mass="65007">MSGTKYDRQLRLWSHAGQRSLAEAHVVVLGATAAAVEMLKSVVLAGIGFCTIVDDARVDEDAVGNNFFVSVEDYNACRPLAEALLRHLCVLNPQANGVACVESCVAWVEDFVSAGRQSCVTAGVEKQRPYPSLIVVTPRLPAVSLRRLSAWSKGQCGPPLMYVQAVGLMGLIHVQEGERLIIHAEPKPETCVTDLRIFNPFPELKVWFDAHDPEDGTLFRENIELHSHIPWIAILYHALQRVRRERGAPEFVPHSKADYDAMRKAVEALIRRPTPPQEGFMEAMEKCRVPLNRSSLLPSNVHKILRDPRTDAPCRAGPSCNGHGPLHWLVLHGIKRFMREHDGVPPFCGYVPDFATTTQWYGELRAIYDQKMRDDCAEVCGYAMEALAGCSNDSNASVVDADEVAELTQALVQNLWTLQLVRFGPDLDEIATDAPLRWQRVSHYFDACATETERFTAGLYIALLAAHKFEEQVGRPPGHIPKHSVEAEATWVDDSKALLHIIEKAWRGFCCGMDLTAEACMEVARFGAGEPAATACIVGAAAAQECIKLVQHRRVPIQRPLIFDGYRCCFWLAPAREEVEEETLT</sequence>
<evidence type="ECO:0000313" key="6">
    <source>
        <dbReference type="EMBL" id="RNF02164.1"/>
    </source>
</evidence>
<dbReference type="PANTHER" id="PTHR10953:SF29">
    <property type="entry name" value="NEDD8-ACTIVATING ENZYME E1 REGULATORY SUBUNIT"/>
    <property type="match status" value="1"/>
</dbReference>
<keyword evidence="3 4" id="KW-0833">Ubl conjugation pathway</keyword>
<comment type="pathway">
    <text evidence="1 4">Protein modification; protein neddylation.</text>
</comment>
<reference evidence="6 7" key="1">
    <citation type="journal article" date="2018" name="BMC Genomics">
        <title>Genomic comparison of Trypanosoma conorhini and Trypanosoma rangeli to Trypanosoma cruzi strains of high and low virulence.</title>
        <authorList>
            <person name="Bradwell K.R."/>
            <person name="Koparde V.N."/>
            <person name="Matveyev A.V."/>
            <person name="Serrano M.G."/>
            <person name="Alves J.M."/>
            <person name="Parikh H."/>
            <person name="Huang B."/>
            <person name="Lee V."/>
            <person name="Espinosa-Alvarez O."/>
            <person name="Ortiz P.A."/>
            <person name="Costa-Martins A.G."/>
            <person name="Teixeira M.M."/>
            <person name="Buck G.A."/>
        </authorList>
    </citation>
    <scope>NUCLEOTIDE SEQUENCE [LARGE SCALE GENOMIC DNA]</scope>
    <source>
        <strain evidence="6 7">AM80</strain>
    </source>
</reference>
<proteinExistence type="inferred from homology"/>
<dbReference type="RefSeq" id="XP_029236748.1">
    <property type="nucleotide sequence ID" value="XM_029383394.1"/>
</dbReference>
<dbReference type="EMBL" id="MKGL01000243">
    <property type="protein sequence ID" value="RNF02164.1"/>
    <property type="molecule type" value="Genomic_DNA"/>
</dbReference>
<dbReference type="GO" id="GO:0005737">
    <property type="term" value="C:cytoplasm"/>
    <property type="evidence" value="ECO:0007669"/>
    <property type="project" value="TreeGrafter"/>
</dbReference>
<comment type="similarity">
    <text evidence="2 4">Belongs to the ubiquitin-activating E1 family. ULA1 subfamily.</text>
</comment>
<evidence type="ECO:0000259" key="5">
    <source>
        <dbReference type="Pfam" id="PF00899"/>
    </source>
</evidence>
<dbReference type="Proteomes" id="UP000283634">
    <property type="component" value="Unassembled WGS sequence"/>
</dbReference>
<evidence type="ECO:0000256" key="2">
    <source>
        <dbReference type="ARBA" id="ARBA00006868"/>
    </source>
</evidence>
<keyword evidence="7" id="KW-1185">Reference proteome</keyword>